<dbReference type="OrthoDB" id="370565at2"/>
<dbReference type="STRING" id="1121352.GCA_000620925_00732"/>
<protein>
    <submittedName>
        <fullName evidence="2">FHA domain-containing protein</fullName>
    </submittedName>
</protein>
<accession>A0A3P2A4Q8</accession>
<dbReference type="SUPFAM" id="SSF49879">
    <property type="entry name" value="SMAD/FHA domain"/>
    <property type="match status" value="1"/>
</dbReference>
<gene>
    <name evidence="2" type="ORF">EII21_05300</name>
</gene>
<proteinExistence type="predicted"/>
<dbReference type="EMBL" id="RQYC01000006">
    <property type="protein sequence ID" value="RRD90339.1"/>
    <property type="molecule type" value="Genomic_DNA"/>
</dbReference>
<organism evidence="2 3">
    <name type="scientific">Conchiformibius steedae</name>
    <dbReference type="NCBI Taxonomy" id="153493"/>
    <lineage>
        <taxon>Bacteria</taxon>
        <taxon>Pseudomonadati</taxon>
        <taxon>Pseudomonadota</taxon>
        <taxon>Betaproteobacteria</taxon>
        <taxon>Neisseriales</taxon>
        <taxon>Neisseriaceae</taxon>
        <taxon>Conchiformibius</taxon>
    </lineage>
</organism>
<dbReference type="PROSITE" id="PS50006">
    <property type="entry name" value="FHA_DOMAIN"/>
    <property type="match status" value="1"/>
</dbReference>
<dbReference type="Gene3D" id="2.60.200.20">
    <property type="match status" value="1"/>
</dbReference>
<sequence length="193" mass="20887">MSLTLCAAAKHYYDASAHPRCPYCHDVPAPAAGTRTVAAPKTHVATAPPVAAADTVRPAAAAAPKTQIFSAPAADHDWPVTGWLVVLNGAGQGRDFRLIDGENRIGRSRDMEVSLDFGEHSDPHISRDSHAIVVYDARANEFFVERGRSRNLPLLNGATLRGTPVLKARDVLQVGETQLLFMPLCGKHFVWED</sequence>
<dbReference type="Proteomes" id="UP000269923">
    <property type="component" value="Unassembled WGS sequence"/>
</dbReference>
<evidence type="ECO:0000259" key="1">
    <source>
        <dbReference type="PROSITE" id="PS50006"/>
    </source>
</evidence>
<dbReference type="InterPro" id="IPR000253">
    <property type="entry name" value="FHA_dom"/>
</dbReference>
<dbReference type="AlphaFoldDB" id="A0A3P2A4Q8"/>
<keyword evidence="3" id="KW-1185">Reference proteome</keyword>
<evidence type="ECO:0000313" key="2">
    <source>
        <dbReference type="EMBL" id="RRD90339.1"/>
    </source>
</evidence>
<evidence type="ECO:0000313" key="3">
    <source>
        <dbReference type="Proteomes" id="UP000269923"/>
    </source>
</evidence>
<reference evidence="2 3" key="1">
    <citation type="submission" date="2018-11" db="EMBL/GenBank/DDBJ databases">
        <title>Genomes From Bacteria Associated with the Canine Oral Cavity: a Test Case for Automated Genome-Based Taxonomic Assignment.</title>
        <authorList>
            <person name="Coil D.A."/>
            <person name="Jospin G."/>
            <person name="Darling A.E."/>
            <person name="Wallis C."/>
            <person name="Davis I.J."/>
            <person name="Harris S."/>
            <person name="Eisen J.A."/>
            <person name="Holcombe L.J."/>
            <person name="O'Flynn C."/>
        </authorList>
    </citation>
    <scope>NUCLEOTIDE SEQUENCE [LARGE SCALE GENOMIC DNA]</scope>
    <source>
        <strain evidence="2 3">COT-280</strain>
    </source>
</reference>
<dbReference type="RefSeq" id="WP_124794549.1">
    <property type="nucleotide sequence ID" value="NZ_RQYC01000006.1"/>
</dbReference>
<dbReference type="CDD" id="cd00060">
    <property type="entry name" value="FHA"/>
    <property type="match status" value="1"/>
</dbReference>
<comment type="caution">
    <text evidence="2">The sequence shown here is derived from an EMBL/GenBank/DDBJ whole genome shotgun (WGS) entry which is preliminary data.</text>
</comment>
<feature type="domain" description="FHA" evidence="1">
    <location>
        <begin position="103"/>
        <end position="160"/>
    </location>
</feature>
<name>A0A3P2A4Q8_9NEIS</name>
<dbReference type="Pfam" id="PF00498">
    <property type="entry name" value="FHA"/>
    <property type="match status" value="1"/>
</dbReference>
<dbReference type="InterPro" id="IPR008984">
    <property type="entry name" value="SMAD_FHA_dom_sf"/>
</dbReference>